<dbReference type="SUPFAM" id="SSF54427">
    <property type="entry name" value="NTF2-like"/>
    <property type="match status" value="1"/>
</dbReference>
<evidence type="ECO:0000313" key="2">
    <source>
        <dbReference type="EMBL" id="CAB9505046.1"/>
    </source>
</evidence>
<feature type="chain" id="PRO_5040466437" evidence="1">
    <location>
        <begin position="21"/>
        <end position="171"/>
    </location>
</feature>
<keyword evidence="3" id="KW-1185">Reference proteome</keyword>
<keyword evidence="1" id="KW-0732">Signal</keyword>
<reference evidence="2" key="1">
    <citation type="submission" date="2020-06" db="EMBL/GenBank/DDBJ databases">
        <authorList>
            <consortium name="Plant Systems Biology data submission"/>
        </authorList>
    </citation>
    <scope>NUCLEOTIDE SEQUENCE</scope>
    <source>
        <strain evidence="2">D6</strain>
    </source>
</reference>
<name>A0A9N8H8H4_9STRA</name>
<gene>
    <name evidence="2" type="ORF">SEMRO_217_G089710.1</name>
</gene>
<dbReference type="AlphaFoldDB" id="A0A9N8H8H4"/>
<feature type="signal peptide" evidence="1">
    <location>
        <begin position="1"/>
        <end position="20"/>
    </location>
</feature>
<dbReference type="Proteomes" id="UP001153069">
    <property type="component" value="Unassembled WGS sequence"/>
</dbReference>
<accession>A0A9N8H8H4</accession>
<dbReference type="Gene3D" id="3.10.450.50">
    <property type="match status" value="1"/>
</dbReference>
<sequence>MRFYEMIALVFLGILASAIGEDFPDESSGDYAYDADAIEAAMKSIIDCDNAMGLDEDSTVEGAEFSHQGLALVNVTTWQGYCDWWSFVGNGPLVGFSVDARDIGYDEEDNAIVYAATITATHTGEGMPFPPTNMTTISDYAYWALLDDDYKIVSVKKIWNDFYAMTELGWI</sequence>
<evidence type="ECO:0000313" key="3">
    <source>
        <dbReference type="Proteomes" id="UP001153069"/>
    </source>
</evidence>
<organism evidence="2 3">
    <name type="scientific">Seminavis robusta</name>
    <dbReference type="NCBI Taxonomy" id="568900"/>
    <lineage>
        <taxon>Eukaryota</taxon>
        <taxon>Sar</taxon>
        <taxon>Stramenopiles</taxon>
        <taxon>Ochrophyta</taxon>
        <taxon>Bacillariophyta</taxon>
        <taxon>Bacillariophyceae</taxon>
        <taxon>Bacillariophycidae</taxon>
        <taxon>Naviculales</taxon>
        <taxon>Naviculaceae</taxon>
        <taxon>Seminavis</taxon>
    </lineage>
</organism>
<proteinExistence type="predicted"/>
<dbReference type="InterPro" id="IPR032710">
    <property type="entry name" value="NTF2-like_dom_sf"/>
</dbReference>
<comment type="caution">
    <text evidence="2">The sequence shown here is derived from an EMBL/GenBank/DDBJ whole genome shotgun (WGS) entry which is preliminary data.</text>
</comment>
<dbReference type="EMBL" id="CAICTM010000216">
    <property type="protein sequence ID" value="CAB9505046.1"/>
    <property type="molecule type" value="Genomic_DNA"/>
</dbReference>
<protein>
    <submittedName>
        <fullName evidence="2">Uncharacterized protein</fullName>
    </submittedName>
</protein>
<evidence type="ECO:0000256" key="1">
    <source>
        <dbReference type="SAM" id="SignalP"/>
    </source>
</evidence>